<feature type="compositionally biased region" description="Low complexity" evidence="1">
    <location>
        <begin position="805"/>
        <end position="877"/>
    </location>
</feature>
<accession>A0A7W4YWC1</accession>
<feature type="region of interest" description="Disordered" evidence="1">
    <location>
        <begin position="777"/>
        <end position="954"/>
    </location>
</feature>
<reference evidence="4 5" key="1">
    <citation type="submission" date="2020-08" db="EMBL/GenBank/DDBJ databases">
        <title>The Agave Microbiome: Exploring the role of microbial communities in plant adaptations to desert environments.</title>
        <authorList>
            <person name="Partida-Martinez L.P."/>
        </authorList>
    </citation>
    <scope>NUCLEOTIDE SEQUENCE [LARGE SCALE GENOMIC DNA]</scope>
    <source>
        <strain evidence="4 5">AT3.9</strain>
    </source>
</reference>
<dbReference type="Proteomes" id="UP000532010">
    <property type="component" value="Unassembled WGS sequence"/>
</dbReference>
<dbReference type="Pfam" id="PF08239">
    <property type="entry name" value="SH3_3"/>
    <property type="match status" value="1"/>
</dbReference>
<organism evidence="4 5">
    <name type="scientific">Microvirga lupini</name>
    <dbReference type="NCBI Taxonomy" id="420324"/>
    <lineage>
        <taxon>Bacteria</taxon>
        <taxon>Pseudomonadati</taxon>
        <taxon>Pseudomonadota</taxon>
        <taxon>Alphaproteobacteria</taxon>
        <taxon>Hyphomicrobiales</taxon>
        <taxon>Methylobacteriaceae</taxon>
        <taxon>Microvirga</taxon>
    </lineage>
</organism>
<evidence type="ECO:0000256" key="2">
    <source>
        <dbReference type="SAM" id="SignalP"/>
    </source>
</evidence>
<evidence type="ECO:0000259" key="3">
    <source>
        <dbReference type="Pfam" id="PF08239"/>
    </source>
</evidence>
<feature type="chain" id="PRO_5031564214" description="SH3b domain-containing protein" evidence="2">
    <location>
        <begin position="21"/>
        <end position="954"/>
    </location>
</feature>
<evidence type="ECO:0000313" key="4">
    <source>
        <dbReference type="EMBL" id="MBB3018786.1"/>
    </source>
</evidence>
<dbReference type="AlphaFoldDB" id="A0A7W4YWC1"/>
<feature type="signal peptide" evidence="2">
    <location>
        <begin position="1"/>
        <end position="20"/>
    </location>
</feature>
<feature type="compositionally biased region" description="Basic and acidic residues" evidence="1">
    <location>
        <begin position="724"/>
        <end position="746"/>
    </location>
</feature>
<feature type="compositionally biased region" description="Basic and acidic residues" evidence="1">
    <location>
        <begin position="783"/>
        <end position="804"/>
    </location>
</feature>
<dbReference type="EMBL" id="JACHWB010000002">
    <property type="protein sequence ID" value="MBB3018786.1"/>
    <property type="molecule type" value="Genomic_DNA"/>
</dbReference>
<feature type="compositionally biased region" description="Gly residues" evidence="1">
    <location>
        <begin position="934"/>
        <end position="954"/>
    </location>
</feature>
<sequence>MRQVIAFALVPIIAAWPALSAPGVTTSSVNFRSGPGTNFASIRTLPEGTAVDMGECEASGSWCAVTVKGQRGFVSGRYLQETKDPEGWPRAYEVGQGRMVLFQPQFTEWTDFKTIEALVAAQYLRTPDGNPVFGMIGLKGKTSYDEDAGEVVITEITVTDLNFSGLGRDDLKALAVETGKLLPTGPITVAEARVTASLAEQKRMTDVSGLKADPPRILVSTTPAILLQTNGEAAFAPVKGKTGLSFVVNTNWDLFRIDEGGTLYLRDDTHWLTAPAINGSWKAVTEVPALLRDLPDDSNWADARGAIPAEPYPDGKAPAVITTDVPAEMLLFTGQPALQDVPKTSLQWASNTESDVFFDKAGRQWYVLLSGRWFRAASLEGPWTFATPDLPADFQNLPEDAPYYAVRASVPGTSEAAEARLKASIPTTARVEAGSIKPSVAYAGDAQFAPIETTDLSYATNTTDTVIKVGEQYFLLQDGVWFVADSPNGPWQLARAVPDAIYTIPPSSPVYNVTYVRVYDTEPSAVWYGYTMGYLSGYLAWGTYVYGTGWYYPPYWYSWPGYGYPIYYPRPVTWGLAAYYNPIRGMYGRYGYGYGPYRGIAGVRAWSPVTGTYGRAGAAWGPRGSAGFVGAYNPRTDAGGFVAGGRNVYGAWKSAGVRRGSEWARATARDTAIGGSSLRWNTSNGQGFVREGRRGDIYAGRDGNVYRNSGDGWQRWDGGWQDVQRPERGDLLQRGEGREGLSPEGRERLQERGAGERLGQLAGAGAAGAAGAALGQRLTADGEQTRRDRVEGGPSRERAQERAAQRPAGERQAQQRPPAQQRPSASSRSPGQERTAAQERPAAQQRPAQQRSTTGERQAAQQRPAAKPRPVAQKPAQRPAVSQQLPSNLMRDAQARNLGNQRQIASRQAFQSPSAQFSRSPASFAPQRSFAPRGGFGGGGGGGFRGGGRGGGRR</sequence>
<feature type="compositionally biased region" description="Polar residues" evidence="1">
    <location>
        <begin position="897"/>
        <end position="921"/>
    </location>
</feature>
<dbReference type="RefSeq" id="WP_183449319.1">
    <property type="nucleotide sequence ID" value="NZ_JACHWB010000002.1"/>
</dbReference>
<feature type="compositionally biased region" description="Low complexity" evidence="1">
    <location>
        <begin position="710"/>
        <end position="723"/>
    </location>
</feature>
<evidence type="ECO:0000313" key="5">
    <source>
        <dbReference type="Proteomes" id="UP000532010"/>
    </source>
</evidence>
<comment type="caution">
    <text evidence="4">The sequence shown here is derived from an EMBL/GenBank/DDBJ whole genome shotgun (WGS) entry which is preliminary data.</text>
</comment>
<evidence type="ECO:0000256" key="1">
    <source>
        <dbReference type="SAM" id="MobiDB-lite"/>
    </source>
</evidence>
<dbReference type="InterPro" id="IPR003646">
    <property type="entry name" value="SH3-like_bac-type"/>
</dbReference>
<protein>
    <recommendedName>
        <fullName evidence="3">SH3b domain-containing protein</fullName>
    </recommendedName>
</protein>
<proteinExistence type="predicted"/>
<gene>
    <name evidence="4" type="ORF">FHR70_001840</name>
</gene>
<dbReference type="Gene3D" id="2.30.30.40">
    <property type="entry name" value="SH3 Domains"/>
    <property type="match status" value="1"/>
</dbReference>
<keyword evidence="5" id="KW-1185">Reference proteome</keyword>
<feature type="domain" description="SH3b" evidence="3">
    <location>
        <begin position="27"/>
        <end position="80"/>
    </location>
</feature>
<feature type="region of interest" description="Disordered" evidence="1">
    <location>
        <begin position="700"/>
        <end position="746"/>
    </location>
</feature>
<name>A0A7W4YWC1_9HYPH</name>
<keyword evidence="2" id="KW-0732">Signal</keyword>